<dbReference type="InterPro" id="IPR046960">
    <property type="entry name" value="PPR_At4g14850-like_plant"/>
</dbReference>
<dbReference type="PANTHER" id="PTHR47926:SF387">
    <property type="entry name" value="PENTATRICOPEPTIDE REPEAT-CONTAINING PROTEIN"/>
    <property type="match status" value="1"/>
</dbReference>
<dbReference type="Pfam" id="PF20430">
    <property type="entry name" value="Eplus_motif"/>
    <property type="match status" value="1"/>
</dbReference>
<accession>A0AAU9MY30</accession>
<sequence length="121" mass="13741">MHGDVEPGKIATEKLLNLDPNDSGVYVLMESLCTSRCKWDEVKKIRSVMRGNGVKKTPGCSCVQVEGVFHEFVSVDKSHPQSENVYQVLSQIHHCRAEYLILEKVGELKVYEPRRCMKMTS</sequence>
<name>A0AAU9MY30_9ASTR</name>
<dbReference type="InterPro" id="IPR046849">
    <property type="entry name" value="E2_motif"/>
</dbReference>
<evidence type="ECO:0008006" key="3">
    <source>
        <dbReference type="Google" id="ProtNLM"/>
    </source>
</evidence>
<dbReference type="GO" id="GO:0009451">
    <property type="term" value="P:RNA modification"/>
    <property type="evidence" value="ECO:0007669"/>
    <property type="project" value="InterPro"/>
</dbReference>
<gene>
    <name evidence="1" type="ORF">LVIROSA_LOCUS18024</name>
</gene>
<dbReference type="PANTHER" id="PTHR47926">
    <property type="entry name" value="PENTATRICOPEPTIDE REPEAT-CONTAINING PROTEIN"/>
    <property type="match status" value="1"/>
</dbReference>
<dbReference type="Pfam" id="PF20431">
    <property type="entry name" value="E_motif"/>
    <property type="match status" value="1"/>
</dbReference>
<evidence type="ECO:0000313" key="1">
    <source>
        <dbReference type="EMBL" id="CAH1431300.1"/>
    </source>
</evidence>
<dbReference type="AlphaFoldDB" id="A0AAU9MY30"/>
<dbReference type="InterPro" id="IPR046848">
    <property type="entry name" value="E_motif"/>
</dbReference>
<organism evidence="1 2">
    <name type="scientific">Lactuca virosa</name>
    <dbReference type="NCBI Taxonomy" id="75947"/>
    <lineage>
        <taxon>Eukaryota</taxon>
        <taxon>Viridiplantae</taxon>
        <taxon>Streptophyta</taxon>
        <taxon>Embryophyta</taxon>
        <taxon>Tracheophyta</taxon>
        <taxon>Spermatophyta</taxon>
        <taxon>Magnoliopsida</taxon>
        <taxon>eudicotyledons</taxon>
        <taxon>Gunneridae</taxon>
        <taxon>Pentapetalae</taxon>
        <taxon>asterids</taxon>
        <taxon>campanulids</taxon>
        <taxon>Asterales</taxon>
        <taxon>Asteraceae</taxon>
        <taxon>Cichorioideae</taxon>
        <taxon>Cichorieae</taxon>
        <taxon>Lactucinae</taxon>
        <taxon>Lactuca</taxon>
    </lineage>
</organism>
<dbReference type="EMBL" id="CAKMRJ010003334">
    <property type="protein sequence ID" value="CAH1431300.1"/>
    <property type="molecule type" value="Genomic_DNA"/>
</dbReference>
<dbReference type="Proteomes" id="UP001157418">
    <property type="component" value="Unassembled WGS sequence"/>
</dbReference>
<reference evidence="1 2" key="1">
    <citation type="submission" date="2022-01" db="EMBL/GenBank/DDBJ databases">
        <authorList>
            <person name="Xiong W."/>
            <person name="Schranz E."/>
        </authorList>
    </citation>
    <scope>NUCLEOTIDE SEQUENCE [LARGE SCALE GENOMIC DNA]</scope>
</reference>
<keyword evidence="2" id="KW-1185">Reference proteome</keyword>
<proteinExistence type="predicted"/>
<protein>
    <recommendedName>
        <fullName evidence="3">Pentatricopeptide repeat-containing protein</fullName>
    </recommendedName>
</protein>
<evidence type="ECO:0000313" key="2">
    <source>
        <dbReference type="Proteomes" id="UP001157418"/>
    </source>
</evidence>
<comment type="caution">
    <text evidence="1">The sequence shown here is derived from an EMBL/GenBank/DDBJ whole genome shotgun (WGS) entry which is preliminary data.</text>
</comment>
<dbReference type="GO" id="GO:0003723">
    <property type="term" value="F:RNA binding"/>
    <property type="evidence" value="ECO:0007669"/>
    <property type="project" value="InterPro"/>
</dbReference>